<dbReference type="SUPFAM" id="SSF54593">
    <property type="entry name" value="Glyoxalase/Bleomycin resistance protein/Dihydroxybiphenyl dioxygenase"/>
    <property type="match status" value="1"/>
</dbReference>
<dbReference type="Proteomes" id="UP000188174">
    <property type="component" value="Chromosome"/>
</dbReference>
<keyword evidence="4" id="KW-1185">Reference proteome</keyword>
<protein>
    <recommendedName>
        <fullName evidence="2">VOC domain-containing protein</fullName>
    </recommendedName>
</protein>
<feature type="domain" description="VOC" evidence="2">
    <location>
        <begin position="40"/>
        <end position="154"/>
    </location>
</feature>
<evidence type="ECO:0000313" key="4">
    <source>
        <dbReference type="Proteomes" id="UP000188174"/>
    </source>
</evidence>
<organism evidence="3 4">
    <name type="scientific">Roseibium algicola</name>
    <dbReference type="NCBI Taxonomy" id="2857014"/>
    <lineage>
        <taxon>Bacteria</taxon>
        <taxon>Pseudomonadati</taxon>
        <taxon>Pseudomonadota</taxon>
        <taxon>Alphaproteobacteria</taxon>
        <taxon>Hyphomicrobiales</taxon>
        <taxon>Stappiaceae</taxon>
        <taxon>Roseibium</taxon>
    </lineage>
</organism>
<feature type="chain" id="PRO_5046808170" description="VOC domain-containing protein" evidence="1">
    <location>
        <begin position="26"/>
        <end position="161"/>
    </location>
</feature>
<feature type="signal peptide" evidence="1">
    <location>
        <begin position="1"/>
        <end position="25"/>
    </location>
</feature>
<reference evidence="3 4" key="1">
    <citation type="submission" date="2017-02" db="EMBL/GenBank/DDBJ databases">
        <authorList>
            <person name="Jeong S."/>
        </authorList>
    </citation>
    <scope>NUCLEOTIDE SEQUENCE [LARGE SCALE GENOMIC DNA]</scope>
    <source>
        <strain evidence="3 4">RMAR6-6</strain>
    </source>
</reference>
<dbReference type="InterPro" id="IPR037523">
    <property type="entry name" value="VOC_core"/>
</dbReference>
<dbReference type="EMBL" id="CP019630">
    <property type="protein sequence ID" value="AQQ03627.1"/>
    <property type="molecule type" value="Genomic_DNA"/>
</dbReference>
<proteinExistence type="predicted"/>
<dbReference type="Gene3D" id="3.10.180.10">
    <property type="entry name" value="2,3-Dihydroxybiphenyl 1,2-Dioxygenase, domain 1"/>
    <property type="match status" value="1"/>
</dbReference>
<dbReference type="PROSITE" id="PS51819">
    <property type="entry name" value="VOC"/>
    <property type="match status" value="1"/>
</dbReference>
<dbReference type="InterPro" id="IPR004360">
    <property type="entry name" value="Glyas_Fos-R_dOase_dom"/>
</dbReference>
<dbReference type="InterPro" id="IPR029068">
    <property type="entry name" value="Glyas_Bleomycin-R_OHBP_Dase"/>
</dbReference>
<keyword evidence="1" id="KW-0732">Signal</keyword>
<evidence type="ECO:0000256" key="1">
    <source>
        <dbReference type="SAM" id="SignalP"/>
    </source>
</evidence>
<name>A0ABN4WTZ1_9HYPH</name>
<sequence length="161" mass="17322">MTRNLTKHLYWILAILFLTSGTALRAQETDMTNSQAAAVQRLGVYVLSSDLSRSREFYGAIFGTAPKVETDVFIGFDVAGGLFAVISKQTFAPDAKLGGNTVPYLKVDDIQAALQHVETVAPNALKAPGLISEGPISLFKVTDPDGNILEYYALNTPIDGL</sequence>
<accession>A0ABN4WTZ1</accession>
<gene>
    <name evidence="3" type="ORF">B0E33_08495</name>
</gene>
<evidence type="ECO:0000313" key="3">
    <source>
        <dbReference type="EMBL" id="AQQ03627.1"/>
    </source>
</evidence>
<evidence type="ECO:0000259" key="2">
    <source>
        <dbReference type="PROSITE" id="PS51819"/>
    </source>
</evidence>
<dbReference type="Pfam" id="PF00903">
    <property type="entry name" value="Glyoxalase"/>
    <property type="match status" value="1"/>
</dbReference>